<feature type="compositionally biased region" description="Low complexity" evidence="7">
    <location>
        <begin position="400"/>
        <end position="412"/>
    </location>
</feature>
<protein>
    <submittedName>
        <fullName evidence="11">Regulatory solute carrier protein family 1 member 1 isoform X1</fullName>
    </submittedName>
</protein>
<dbReference type="Pfam" id="PF00240">
    <property type="entry name" value="ubiquitin"/>
    <property type="match status" value="1"/>
</dbReference>
<dbReference type="FunFam" id="2.40.70.10:FF:000005">
    <property type="entry name" value="DNA damage inducible 1 homolog 2"/>
    <property type="match status" value="1"/>
</dbReference>
<evidence type="ECO:0000256" key="4">
    <source>
        <dbReference type="ARBA" id="ARBA00022750"/>
    </source>
</evidence>
<sequence length="994" mass="107345">MLLTVYCVRRDLSEVTFSLQVDADFELHNFRALCELESGIPAAESQIVYAERPLTDNHRSLASYGLKDGDVVILRQKENADPRPPVQFSNLPRIDFSSIAVPGTSNPQQRQLPRAQAQHSSSGEVAASPQGLDNPALLRDMLLSNPHELSLLKERNPPLAEALLSGDLERFSRVLVEQQQDRARREQERIRLFSADPFDLEAQAKIEEDIRQQNIEENMTIAMEEAPESFGQVAMLYINCRVNGHPVKAFVDSGAQMTIMSQACAERCNIMRLVDRRWAGIAKGVGTQKIIGRVHLAQVQIEGDFLACSFSILEEQPMDMLLGLDMLKRHQCSIDLKKNVLVIGTTGSQTTFLPEGELPECARLAYGTGREDIRPEEIADQELAEAIQKSAEDAEKSSKESTSLGMSSLLTSDGFHHPAPSSGQSPEVGSSTSLARSVSASVCAIKPSDPNSTEPIAMEAMKASAELQTNSKKTDPSPPPSPPPPLQGLPDLASPAGQNPAMPLHNSSEEAFVADNPEKSAERRAQGLRVYLHTRQDASLSLTTTGMHEPQGFLEEKSWHPENQNRSQGNGLQPHSEPHRGKGQQKASRDQECLCDTEDLELCEENQQDQEKIVSLEAVTRDELQTSVPLLSTEESLLASGYCSCSCSETLMEVDAVEPSLVAVCSSTGRQKASSKSPGASHLTCDNPSMEMETVQCNPSCESMERSISTWDFHPPEDNVEMSAMDSKDNSASSSPLNDHGQPSVEAPEEFCSSVTVALKELHDLLVISCRPASENAPEGVTCQSEMEAESQTGILDPSGRRARSEHLTPSDQYPQVSCPQATSESQRIDTTPCAGTEDGACTSFRGLGDSLSTVRDLPRPRESVRKSCSVAITSAKPADELHCTSGVEISPPFAGGEEGTHSQPSEHVQNPSTDGLETSDVCPGAAPPFGGLDPPASQSLSALPPFTFPAADVDRILGAGFTLQEALGALHRVGGNADLALLVLLAKNIVVPT</sequence>
<feature type="compositionally biased region" description="Polar residues" evidence="7">
    <location>
        <begin position="561"/>
        <end position="573"/>
    </location>
</feature>
<dbReference type="FunFam" id="3.10.20.90:FF:000107">
    <property type="entry name" value="protein DDI1 homolog 2 isoform X1"/>
    <property type="match status" value="1"/>
</dbReference>
<dbReference type="GO" id="GO:0051603">
    <property type="term" value="P:proteolysis involved in protein catabolic process"/>
    <property type="evidence" value="ECO:0007669"/>
    <property type="project" value="UniProtKB-ARBA"/>
</dbReference>
<feature type="region of interest" description="Disordered" evidence="7">
    <location>
        <begin position="775"/>
        <end position="836"/>
    </location>
</feature>
<feature type="region of interest" description="Disordered" evidence="7">
    <location>
        <begin position="713"/>
        <end position="748"/>
    </location>
</feature>
<feature type="compositionally biased region" description="Pro residues" evidence="7">
    <location>
        <begin position="476"/>
        <end position="487"/>
    </location>
</feature>
<dbReference type="GO" id="GO:0031647">
    <property type="term" value="P:regulation of protein stability"/>
    <property type="evidence" value="ECO:0007669"/>
    <property type="project" value="UniProtKB-ARBA"/>
</dbReference>
<dbReference type="PANTHER" id="PTHR15397">
    <property type="entry name" value="SODIUM-GLUCOSE COTRANSPORTER REGULATORY PROTEIN -RELATED"/>
    <property type="match status" value="1"/>
</dbReference>
<dbReference type="InterPro" id="IPR015940">
    <property type="entry name" value="UBA"/>
</dbReference>
<keyword evidence="2" id="KW-0813">Transport</keyword>
<feature type="compositionally biased region" description="Polar residues" evidence="7">
    <location>
        <begin position="810"/>
        <end position="830"/>
    </location>
</feature>
<dbReference type="Gene3D" id="2.40.70.10">
    <property type="entry name" value="Acid Proteases"/>
    <property type="match status" value="1"/>
</dbReference>
<feature type="region of interest" description="Disordered" evidence="7">
    <location>
        <begin position="463"/>
        <end position="504"/>
    </location>
</feature>
<keyword evidence="10" id="KW-1185">Reference proteome</keyword>
<evidence type="ECO:0000256" key="7">
    <source>
        <dbReference type="SAM" id="MobiDB-lite"/>
    </source>
</evidence>
<dbReference type="OrthoDB" id="1047367at2759"/>
<evidence type="ECO:0000256" key="3">
    <source>
        <dbReference type="ARBA" id="ARBA00022670"/>
    </source>
</evidence>
<feature type="domain" description="UBA" evidence="8">
    <location>
        <begin position="948"/>
        <end position="988"/>
    </location>
</feature>
<accession>A0A3Q0D8X4</accession>
<keyword evidence="5" id="KW-0378">Hydrolase</keyword>
<dbReference type="SUPFAM" id="SSF54236">
    <property type="entry name" value="Ubiquitin-like"/>
    <property type="match status" value="1"/>
</dbReference>
<dbReference type="InterPro" id="IPR021109">
    <property type="entry name" value="Peptidase_aspartic_dom_sf"/>
</dbReference>
<organism evidence="10 11">
    <name type="scientific">Mesocricetus auratus</name>
    <name type="common">Golden hamster</name>
    <dbReference type="NCBI Taxonomy" id="10036"/>
    <lineage>
        <taxon>Eukaryota</taxon>
        <taxon>Metazoa</taxon>
        <taxon>Chordata</taxon>
        <taxon>Craniata</taxon>
        <taxon>Vertebrata</taxon>
        <taxon>Euteleostomi</taxon>
        <taxon>Mammalia</taxon>
        <taxon>Eutheria</taxon>
        <taxon>Euarchontoglires</taxon>
        <taxon>Glires</taxon>
        <taxon>Rodentia</taxon>
        <taxon>Myomorpha</taxon>
        <taxon>Muroidea</taxon>
        <taxon>Cricetidae</taxon>
        <taxon>Cricetinae</taxon>
        <taxon>Mesocricetus</taxon>
    </lineage>
</organism>
<dbReference type="InterPro" id="IPR029071">
    <property type="entry name" value="Ubiquitin-like_domsf"/>
</dbReference>
<name>A0A3Q0D8X4_MESAU</name>
<keyword evidence="6" id="KW-0653">Protein transport</keyword>
<dbReference type="Proteomes" id="UP000886700">
    <property type="component" value="Unplaced"/>
</dbReference>
<dbReference type="SUPFAM" id="SSF50630">
    <property type="entry name" value="Acid proteases"/>
    <property type="match status" value="1"/>
</dbReference>
<dbReference type="Pfam" id="PF24669">
    <property type="entry name" value="Ddi2_HDD"/>
    <property type="match status" value="1"/>
</dbReference>
<feature type="region of interest" description="Disordered" evidence="7">
    <location>
        <begin position="99"/>
        <end position="131"/>
    </location>
</feature>
<dbReference type="InterPro" id="IPR000626">
    <property type="entry name" value="Ubiquitin-like_dom"/>
</dbReference>
<dbReference type="Gene3D" id="3.10.20.90">
    <property type="entry name" value="Phosphatidylinositol 3-kinase Catalytic Subunit, Chain A, domain 1"/>
    <property type="match status" value="1"/>
</dbReference>
<evidence type="ECO:0000259" key="8">
    <source>
        <dbReference type="PROSITE" id="PS50030"/>
    </source>
</evidence>
<feature type="compositionally biased region" description="Polar residues" evidence="7">
    <location>
        <begin position="902"/>
        <end position="917"/>
    </location>
</feature>
<dbReference type="CDD" id="cd01796">
    <property type="entry name" value="Ubl_Ddi1_like"/>
    <property type="match status" value="1"/>
</dbReference>
<keyword evidence="4" id="KW-0064">Aspartyl protease</keyword>
<proteinExistence type="inferred from homology"/>
<evidence type="ECO:0000313" key="11">
    <source>
        <dbReference type="RefSeq" id="XP_021089236.1"/>
    </source>
</evidence>
<feature type="domain" description="Ubiquitin-like" evidence="9">
    <location>
        <begin position="1"/>
        <end position="81"/>
    </location>
</feature>
<evidence type="ECO:0000256" key="2">
    <source>
        <dbReference type="ARBA" id="ARBA00022448"/>
    </source>
</evidence>
<dbReference type="GO" id="GO:0004190">
    <property type="term" value="F:aspartic-type endopeptidase activity"/>
    <property type="evidence" value="ECO:0007669"/>
    <property type="project" value="UniProtKB-KW"/>
</dbReference>
<feature type="compositionally biased region" description="Low complexity" evidence="7">
    <location>
        <begin position="107"/>
        <end position="118"/>
    </location>
</feature>
<dbReference type="PROSITE" id="PS50030">
    <property type="entry name" value="UBA"/>
    <property type="match status" value="1"/>
</dbReference>
<evidence type="ECO:0000256" key="1">
    <source>
        <dbReference type="ARBA" id="ARBA00009136"/>
    </source>
</evidence>
<feature type="region of interest" description="Disordered" evidence="7">
    <location>
        <begin position="388"/>
        <end position="433"/>
    </location>
</feature>
<dbReference type="GO" id="GO:0015031">
    <property type="term" value="P:protein transport"/>
    <property type="evidence" value="ECO:0007669"/>
    <property type="project" value="UniProtKB-KW"/>
</dbReference>
<dbReference type="AlphaFoldDB" id="A0A3Q0D8X4"/>
<evidence type="ECO:0000256" key="6">
    <source>
        <dbReference type="ARBA" id="ARBA00022927"/>
    </source>
</evidence>
<feature type="region of interest" description="Disordered" evidence="7">
    <location>
        <begin position="889"/>
        <end position="939"/>
    </location>
</feature>
<feature type="compositionally biased region" description="Polar residues" evidence="7">
    <location>
        <begin position="782"/>
        <end position="794"/>
    </location>
</feature>
<evidence type="ECO:0000313" key="10">
    <source>
        <dbReference type="Proteomes" id="UP000886700"/>
    </source>
</evidence>
<dbReference type="RefSeq" id="XP_021089236.1">
    <property type="nucleotide sequence ID" value="XM_021233577.2"/>
</dbReference>
<evidence type="ECO:0000259" key="9">
    <source>
        <dbReference type="PROSITE" id="PS50053"/>
    </source>
</evidence>
<keyword evidence="3" id="KW-0645">Protease</keyword>
<evidence type="ECO:0000256" key="5">
    <source>
        <dbReference type="ARBA" id="ARBA00022801"/>
    </source>
</evidence>
<dbReference type="GO" id="GO:0072711">
    <property type="term" value="P:cellular response to hydroxyurea"/>
    <property type="evidence" value="ECO:0007669"/>
    <property type="project" value="UniProtKB-ARBA"/>
</dbReference>
<dbReference type="CDD" id="cd05479">
    <property type="entry name" value="RP_DDI"/>
    <property type="match status" value="1"/>
</dbReference>
<feature type="region of interest" description="Disordered" evidence="7">
    <location>
        <begin position="560"/>
        <end position="590"/>
    </location>
</feature>
<dbReference type="InterPro" id="IPR033882">
    <property type="entry name" value="DDI1_N"/>
</dbReference>
<dbReference type="SMART" id="SM00165">
    <property type="entry name" value="UBA"/>
    <property type="match status" value="1"/>
</dbReference>
<comment type="similarity">
    <text evidence="1">Belongs to the DDI1 family.</text>
</comment>
<dbReference type="InterPro" id="IPR019103">
    <property type="entry name" value="Peptidase_aspartic_DDI1-type"/>
</dbReference>
<dbReference type="PROSITE" id="PS50053">
    <property type="entry name" value="UBIQUITIN_2"/>
    <property type="match status" value="1"/>
</dbReference>
<dbReference type="Pfam" id="PF09668">
    <property type="entry name" value="Asp_protease"/>
    <property type="match status" value="1"/>
</dbReference>
<gene>
    <name evidence="11" type="primary">LOC101843704</name>
</gene>
<feature type="compositionally biased region" description="Basic and acidic residues" evidence="7">
    <location>
        <begin position="390"/>
        <end position="399"/>
    </location>
</feature>
<dbReference type="InterPro" id="IPR057273">
    <property type="entry name" value="Ddi1/2_HDD"/>
</dbReference>
<reference evidence="11" key="1">
    <citation type="submission" date="2025-08" db="UniProtKB">
        <authorList>
            <consortium name="RefSeq"/>
        </authorList>
    </citation>
    <scope>IDENTIFICATION</scope>
    <source>
        <tissue evidence="11">Liver</tissue>
    </source>
</reference>
<dbReference type="PANTHER" id="PTHR15397:SF3">
    <property type="entry name" value="DNA DAMAGE INDUCIBLE 1 HOMOLOG 2"/>
    <property type="match status" value="1"/>
</dbReference>
<dbReference type="GO" id="GO:0097752">
    <property type="term" value="P:regulation of DNA stability"/>
    <property type="evidence" value="ECO:0007669"/>
    <property type="project" value="UniProtKB-ARBA"/>
</dbReference>
<dbReference type="GeneID" id="101843704"/>
<feature type="compositionally biased region" description="Basic and acidic residues" evidence="7">
    <location>
        <begin position="799"/>
        <end position="809"/>
    </location>
</feature>